<dbReference type="InterPro" id="IPR002052">
    <property type="entry name" value="DNA_methylase_N6_adenine_CS"/>
</dbReference>
<comment type="catalytic activity">
    <reaction evidence="6 7">
        <text>a 2'-deoxyadenosine in DNA + S-adenosyl-L-methionine = an N(6)-methyl-2'-deoxyadenosine in DNA + S-adenosyl-L-homocysteine + H(+)</text>
        <dbReference type="Rhea" id="RHEA:15197"/>
        <dbReference type="Rhea" id="RHEA-COMP:12418"/>
        <dbReference type="Rhea" id="RHEA-COMP:12419"/>
        <dbReference type="ChEBI" id="CHEBI:15378"/>
        <dbReference type="ChEBI" id="CHEBI:57856"/>
        <dbReference type="ChEBI" id="CHEBI:59789"/>
        <dbReference type="ChEBI" id="CHEBI:90615"/>
        <dbReference type="ChEBI" id="CHEBI:90616"/>
        <dbReference type="EC" id="2.1.1.72"/>
    </reaction>
</comment>
<gene>
    <name evidence="8" type="ORF">Lani381_0692</name>
</gene>
<dbReference type="Proteomes" id="UP000027129">
    <property type="component" value="Unassembled WGS sequence"/>
</dbReference>
<name>A0ABR4RRI8_9LACO</name>
<keyword evidence="9" id="KW-1185">Reference proteome</keyword>
<dbReference type="PROSITE" id="PS00092">
    <property type="entry name" value="N6_MTASE"/>
    <property type="match status" value="1"/>
</dbReference>
<dbReference type="Gene3D" id="1.10.1020.10">
    <property type="entry name" value="Adenine-specific Methyltransferase, Domain 2"/>
    <property type="match status" value="2"/>
</dbReference>
<comment type="similarity">
    <text evidence="1 7">Belongs to the N(4)/N(6)-methyltransferase family.</text>
</comment>
<dbReference type="PANTHER" id="PTHR30481">
    <property type="entry name" value="DNA ADENINE METHYLASE"/>
    <property type="match status" value="1"/>
</dbReference>
<dbReference type="GO" id="GO:0008168">
    <property type="term" value="F:methyltransferase activity"/>
    <property type="evidence" value="ECO:0007669"/>
    <property type="project" value="UniProtKB-KW"/>
</dbReference>
<evidence type="ECO:0000256" key="4">
    <source>
        <dbReference type="ARBA" id="ARBA00022679"/>
    </source>
</evidence>
<evidence type="ECO:0000256" key="5">
    <source>
        <dbReference type="ARBA" id="ARBA00022691"/>
    </source>
</evidence>
<evidence type="ECO:0000256" key="2">
    <source>
        <dbReference type="ARBA" id="ARBA00011900"/>
    </source>
</evidence>
<dbReference type="InterPro" id="IPR029063">
    <property type="entry name" value="SAM-dependent_MTases_sf"/>
</dbReference>
<dbReference type="InterPro" id="IPR012327">
    <property type="entry name" value="MeTrfase_D12"/>
</dbReference>
<organism evidence="8 9">
    <name type="scientific">Ligilactobacillus animalis</name>
    <dbReference type="NCBI Taxonomy" id="1605"/>
    <lineage>
        <taxon>Bacteria</taxon>
        <taxon>Bacillati</taxon>
        <taxon>Bacillota</taxon>
        <taxon>Bacilli</taxon>
        <taxon>Lactobacillales</taxon>
        <taxon>Lactobacillaceae</taxon>
        <taxon>Ligilactobacillus</taxon>
    </lineage>
</organism>
<comment type="caution">
    <text evidence="8">The sequence shown here is derived from an EMBL/GenBank/DDBJ whole genome shotgun (WGS) entry which is preliminary data.</text>
</comment>
<dbReference type="RefSeq" id="WP_035447769.1">
    <property type="nucleotide sequence ID" value="NZ_CP195054.1"/>
</dbReference>
<evidence type="ECO:0000313" key="8">
    <source>
        <dbReference type="EMBL" id="KDA46281.1"/>
    </source>
</evidence>
<protein>
    <recommendedName>
        <fullName evidence="2 7">Site-specific DNA-methyltransferase (adenine-specific)</fullName>
        <ecNumber evidence="2 7">2.1.1.72</ecNumber>
    </recommendedName>
</protein>
<dbReference type="EMBL" id="JMHU01000006">
    <property type="protein sequence ID" value="KDA46281.1"/>
    <property type="molecule type" value="Genomic_DNA"/>
</dbReference>
<evidence type="ECO:0000313" key="9">
    <source>
        <dbReference type="Proteomes" id="UP000027129"/>
    </source>
</evidence>
<evidence type="ECO:0000256" key="7">
    <source>
        <dbReference type="RuleBase" id="RU361257"/>
    </source>
</evidence>
<reference evidence="8 9" key="1">
    <citation type="submission" date="2014-04" db="EMBL/GenBank/DDBJ databases">
        <title>Draft Genome Sequence of Lactobacillus animalis 381-IL-28.</title>
        <authorList>
            <person name="Sturino J.M."/>
            <person name="Rajendran M."/>
            <person name="Altermann E."/>
        </authorList>
    </citation>
    <scope>NUCLEOTIDE SEQUENCE [LARGE SCALE GENOMIC DNA]</scope>
    <source>
        <strain evidence="8 9">381-IL-28</strain>
    </source>
</reference>
<dbReference type="SUPFAM" id="SSF53335">
    <property type="entry name" value="S-adenosyl-L-methionine-dependent methyltransferases"/>
    <property type="match status" value="2"/>
</dbReference>
<dbReference type="NCBIfam" id="TIGR00571">
    <property type="entry name" value="dam"/>
    <property type="match status" value="1"/>
</dbReference>
<keyword evidence="3 7" id="KW-0489">Methyltransferase</keyword>
<dbReference type="Pfam" id="PF02086">
    <property type="entry name" value="MethyltransfD12"/>
    <property type="match status" value="2"/>
</dbReference>
<sequence>MMTTQEIMEKYDITRQTLNNWIRKQEIPAPAKKKGRQNAWTKNQVKYIDKKVIQKNSEQLKLFEADNEPLHINNRRYLGSKQKILDFINHVVEKNTTKVSTIADVFAGTGVVADMFSKQGKKVIVNDILTSNYISYQTWFGNESIDEMKIQCKIQELNDLQGFYGYVAKNFGDKYFSLDNAKKIDAIREKIETYTDVNFREKAFLLTSLLYAMDKAANTVGHFDAYRKKMDTLKPIYLRMPEIKKNKKNKIYNEDANQLVRKIKADLVYIDTPYNSRGYESAYHVLENVMEWKKPAVEGIARKAVNRSEKSSAYTKAKAPQAFDDLIQHIDARYILVSYNNMAKKGNSRSNAKISNEEIIASLEKRGKVRVFETDFKAFTTGKSKIDNHKELLYLCIVDDEIIQSALNYTGGKQKLFPQLKTLFPSNYSRFIDLFAGGASVTVNLIKQGIADEYLVNDIEKHVIEFFEYLSKINIDNFIREVENNISKYGLSETKKNGYAYYSMDSANGVGKYNKEKFLKLREDYNRQPSPILFYLLVVFGFNNQIRYNSKGEYNLPVGKRDFNKKMEEKLRRFASQIKDQRIFFSARDFREIDVHDGDFVYADPPYLITTAAYNENGGWSEKDELDLYSYLDKADKNGVKFALSNVIFHKGQENKMLTKWASKYNIHILNYNYNNSNYQSKAKYNETVEVLVTNYGGEKL</sequence>
<evidence type="ECO:0000256" key="3">
    <source>
        <dbReference type="ARBA" id="ARBA00022603"/>
    </source>
</evidence>
<dbReference type="GO" id="GO:0032259">
    <property type="term" value="P:methylation"/>
    <property type="evidence" value="ECO:0007669"/>
    <property type="project" value="UniProtKB-KW"/>
</dbReference>
<dbReference type="EC" id="2.1.1.72" evidence="2 7"/>
<accession>A0ABR4RRI8</accession>
<evidence type="ECO:0000256" key="1">
    <source>
        <dbReference type="ARBA" id="ARBA00006594"/>
    </source>
</evidence>
<keyword evidence="4 7" id="KW-0808">Transferase</keyword>
<dbReference type="Gene3D" id="3.40.50.150">
    <property type="entry name" value="Vaccinia Virus protein VP39"/>
    <property type="match status" value="2"/>
</dbReference>
<dbReference type="PANTHER" id="PTHR30481:SF3">
    <property type="entry name" value="DNA ADENINE METHYLASE"/>
    <property type="match status" value="1"/>
</dbReference>
<dbReference type="InterPro" id="IPR023095">
    <property type="entry name" value="Ade_MeTrfase_dom_2"/>
</dbReference>
<dbReference type="PRINTS" id="PR00505">
    <property type="entry name" value="D12N6MTFRASE"/>
</dbReference>
<keyword evidence="5 7" id="KW-0949">S-adenosyl-L-methionine</keyword>
<evidence type="ECO:0000256" key="6">
    <source>
        <dbReference type="ARBA" id="ARBA00047942"/>
    </source>
</evidence>
<proteinExistence type="inferred from homology"/>